<dbReference type="EMBL" id="LSRX01000492">
    <property type="protein sequence ID" value="OLP95743.1"/>
    <property type="molecule type" value="Genomic_DNA"/>
</dbReference>
<evidence type="ECO:0000256" key="1">
    <source>
        <dbReference type="SAM" id="Coils"/>
    </source>
</evidence>
<name>A0A1Q9DKR9_SYMMI</name>
<proteinExistence type="predicted"/>
<evidence type="ECO:0000313" key="3">
    <source>
        <dbReference type="EMBL" id="OLP95743.1"/>
    </source>
</evidence>
<accession>A0A1Q9DKR9</accession>
<dbReference type="Proteomes" id="UP000186817">
    <property type="component" value="Unassembled WGS sequence"/>
</dbReference>
<comment type="caution">
    <text evidence="3">The sequence shown here is derived from an EMBL/GenBank/DDBJ whole genome shotgun (WGS) entry which is preliminary data.</text>
</comment>
<dbReference type="OrthoDB" id="407515at2759"/>
<organism evidence="3 4">
    <name type="scientific">Symbiodinium microadriaticum</name>
    <name type="common">Dinoflagellate</name>
    <name type="synonym">Zooxanthella microadriatica</name>
    <dbReference type="NCBI Taxonomy" id="2951"/>
    <lineage>
        <taxon>Eukaryota</taxon>
        <taxon>Sar</taxon>
        <taxon>Alveolata</taxon>
        <taxon>Dinophyceae</taxon>
        <taxon>Suessiales</taxon>
        <taxon>Symbiodiniaceae</taxon>
        <taxon>Symbiodinium</taxon>
    </lineage>
</organism>
<keyword evidence="1" id="KW-0175">Coiled coil</keyword>
<keyword evidence="4" id="KW-1185">Reference proteome</keyword>
<gene>
    <name evidence="3" type="ORF">AK812_SmicGene22094</name>
</gene>
<feature type="coiled-coil region" evidence="1">
    <location>
        <begin position="45"/>
        <end position="72"/>
    </location>
</feature>
<protein>
    <submittedName>
        <fullName evidence="3">Uncharacterized protein</fullName>
    </submittedName>
</protein>
<dbReference type="AlphaFoldDB" id="A0A1Q9DKR9"/>
<reference evidence="3 4" key="1">
    <citation type="submission" date="2016-02" db="EMBL/GenBank/DDBJ databases">
        <title>Genome analysis of coral dinoflagellate symbionts highlights evolutionary adaptations to a symbiotic lifestyle.</title>
        <authorList>
            <person name="Aranda M."/>
            <person name="Li Y."/>
            <person name="Liew Y.J."/>
            <person name="Baumgarten S."/>
            <person name="Simakov O."/>
            <person name="Wilson M."/>
            <person name="Piel J."/>
            <person name="Ashoor H."/>
            <person name="Bougouffa S."/>
            <person name="Bajic V.B."/>
            <person name="Ryu T."/>
            <person name="Ravasi T."/>
            <person name="Bayer T."/>
            <person name="Micklem G."/>
            <person name="Kim H."/>
            <person name="Bhak J."/>
            <person name="Lajeunesse T.C."/>
            <person name="Voolstra C.R."/>
        </authorList>
    </citation>
    <scope>NUCLEOTIDE SEQUENCE [LARGE SCALE GENOMIC DNA]</scope>
    <source>
        <strain evidence="3 4">CCMP2467</strain>
    </source>
</reference>
<feature type="region of interest" description="Disordered" evidence="2">
    <location>
        <begin position="80"/>
        <end position="101"/>
    </location>
</feature>
<evidence type="ECO:0000256" key="2">
    <source>
        <dbReference type="SAM" id="MobiDB-lite"/>
    </source>
</evidence>
<evidence type="ECO:0000313" key="4">
    <source>
        <dbReference type="Proteomes" id="UP000186817"/>
    </source>
</evidence>
<sequence length="442" mass="49005">MQGSVGNGGYQAQSGTPDLISGSIDKIDILMNSSDFSAWISSAPTHHLERAHEMAEEKVNELIRKKMELKSELSKRESLKAYGLDSTKPNRPELEKTPDKQCADRGLKDWNIDERACLACDISGDHVLWPCSIKKKNNIVRVRVIEGGKVKMQDCPEGFVSPLEQDIQTEPDQEDPSKFVHLVKFKVTLGSTIYTQPFSKTNKKEKLAVGEILEWELTIRDGDTLINVSSPGFPSWYTVELDNHAGLQSKVPSSRLQALLNREAPRPLEWPQSGVLREKPGSSSRITVKNCNPDGMAMFVKIYKATDTGAAGPTAEAEIFCWPVQAEAAHLPAGYYHIRVAAGYQWLGELRGKRASWYGDRYLFGPAGVYLKDKRRTDLDVNTNLTQSISTYGSASGSLEEVGQDALCITFAVSDANGKRPKGDFLETVFTNAQLEQHRVQA</sequence>
<feature type="compositionally biased region" description="Basic and acidic residues" evidence="2">
    <location>
        <begin position="88"/>
        <end position="101"/>
    </location>
</feature>